<gene>
    <name evidence="1" type="ORF">FOZ62_009068</name>
</gene>
<feature type="non-terminal residue" evidence="1">
    <location>
        <position position="123"/>
    </location>
</feature>
<accession>A0A7J6RF66</accession>
<proteinExistence type="predicted"/>
<sequence length="123" mass="14198">MLFTDGNVLVFTKTFDWEHIWWTFLTRIYRLQLDGDGTWDMLWAIPEDRLVLQPVIPGVLDTKCPTLGSRMPEAFFDESYLLYLLAVLLSQINQYPDAGYVAIIPPFDEDVITLDLTADDVHT</sequence>
<evidence type="ECO:0000313" key="1">
    <source>
        <dbReference type="EMBL" id="KAF4719263.1"/>
    </source>
</evidence>
<comment type="caution">
    <text evidence="1">The sequence shown here is derived from an EMBL/GenBank/DDBJ whole genome shotgun (WGS) entry which is preliminary data.</text>
</comment>
<dbReference type="Proteomes" id="UP000574390">
    <property type="component" value="Unassembled WGS sequence"/>
</dbReference>
<dbReference type="EMBL" id="JABANM010022637">
    <property type="protein sequence ID" value="KAF4719263.1"/>
    <property type="molecule type" value="Genomic_DNA"/>
</dbReference>
<reference evidence="1 2" key="1">
    <citation type="submission" date="2020-04" db="EMBL/GenBank/DDBJ databases">
        <title>Perkinsus olseni comparative genomics.</title>
        <authorList>
            <person name="Bogema D.R."/>
        </authorList>
    </citation>
    <scope>NUCLEOTIDE SEQUENCE [LARGE SCALE GENOMIC DNA]</scope>
    <source>
        <strain evidence="1">ATCC PRA-205</strain>
    </source>
</reference>
<evidence type="ECO:0000313" key="2">
    <source>
        <dbReference type="Proteomes" id="UP000574390"/>
    </source>
</evidence>
<protein>
    <submittedName>
        <fullName evidence="1">Uncharacterized protein</fullName>
    </submittedName>
</protein>
<organism evidence="1 2">
    <name type="scientific">Perkinsus olseni</name>
    <name type="common">Perkinsus atlanticus</name>
    <dbReference type="NCBI Taxonomy" id="32597"/>
    <lineage>
        <taxon>Eukaryota</taxon>
        <taxon>Sar</taxon>
        <taxon>Alveolata</taxon>
        <taxon>Perkinsozoa</taxon>
        <taxon>Perkinsea</taxon>
        <taxon>Perkinsida</taxon>
        <taxon>Perkinsidae</taxon>
        <taxon>Perkinsus</taxon>
    </lineage>
</organism>
<name>A0A7J6RF66_PEROL</name>
<dbReference type="AlphaFoldDB" id="A0A7J6RF66"/>